<dbReference type="InterPro" id="IPR008949">
    <property type="entry name" value="Isoprenoid_synthase_dom_sf"/>
</dbReference>
<gene>
    <name evidence="1" type="ORF">VP01_930g8</name>
</gene>
<dbReference type="STRING" id="27349.A0A0L6U7G5"/>
<dbReference type="EMBL" id="LAVV01014949">
    <property type="protein sequence ID" value="KNZ44292.1"/>
    <property type="molecule type" value="Genomic_DNA"/>
</dbReference>
<dbReference type="SUPFAM" id="SSF48576">
    <property type="entry name" value="Terpenoid synthases"/>
    <property type="match status" value="1"/>
</dbReference>
<evidence type="ECO:0000313" key="1">
    <source>
        <dbReference type="EMBL" id="KNZ44292.1"/>
    </source>
</evidence>
<name>A0A0L6U7G5_9BASI</name>
<evidence type="ECO:0000313" key="2">
    <source>
        <dbReference type="Proteomes" id="UP000037035"/>
    </source>
</evidence>
<dbReference type="VEuPathDB" id="FungiDB:VP01_930g8"/>
<dbReference type="OrthoDB" id="270318at2759"/>
<proteinExistence type="predicted"/>
<dbReference type="InterPro" id="IPR002060">
    <property type="entry name" value="Squ/phyt_synthse"/>
</dbReference>
<comment type="caution">
    <text evidence="1">The sequence shown here is derived from an EMBL/GenBank/DDBJ whole genome shotgun (WGS) entry which is preliminary data.</text>
</comment>
<organism evidence="1 2">
    <name type="scientific">Puccinia sorghi</name>
    <dbReference type="NCBI Taxonomy" id="27349"/>
    <lineage>
        <taxon>Eukaryota</taxon>
        <taxon>Fungi</taxon>
        <taxon>Dikarya</taxon>
        <taxon>Basidiomycota</taxon>
        <taxon>Pucciniomycotina</taxon>
        <taxon>Pucciniomycetes</taxon>
        <taxon>Pucciniales</taxon>
        <taxon>Pucciniaceae</taxon>
        <taxon>Puccinia</taxon>
    </lineage>
</organism>
<dbReference type="Gene3D" id="1.10.600.10">
    <property type="entry name" value="Farnesyl Diphosphate Synthase"/>
    <property type="match status" value="1"/>
</dbReference>
<dbReference type="AlphaFoldDB" id="A0A0L6U7G5"/>
<dbReference type="Proteomes" id="UP000037035">
    <property type="component" value="Unassembled WGS sequence"/>
</dbReference>
<reference evidence="1 2" key="1">
    <citation type="submission" date="2015-08" db="EMBL/GenBank/DDBJ databases">
        <title>Next Generation Sequencing and Analysis of the Genome of Puccinia sorghi L Schw, the Causal Agent of Maize Common Rust.</title>
        <authorList>
            <person name="Rochi L."/>
            <person name="Burguener G."/>
            <person name="Darino M."/>
            <person name="Turjanski A."/>
            <person name="Kreff E."/>
            <person name="Dieguez M.J."/>
            <person name="Sacco F."/>
        </authorList>
    </citation>
    <scope>NUCLEOTIDE SEQUENCE [LARGE SCALE GENOMIC DNA]</scope>
    <source>
        <strain evidence="1 2">RO10H11247</strain>
    </source>
</reference>
<sequence>MSLNGQQEMKRITTTTTRISRKAFHQATQAEPLNSLKRNNPDAVLQLPFWPRHAQPGFLAIKAFHAEIDAIPLAVSRSGKTVIAQMRYQWWRDAIQGCYQQDVDTPSNHPLIQVLKPLIKTHKLSKYHFTRIINGSVKSPSILFLFLENETDARSFQETHYLDPRFTNLGELVSHSQSTTYAVLSLLAQLLFSNGPQPALPLATVDHGLSHLGTFLTIVRLLKRMPYYMRHRQTHIIPPELMACPEESLFRFFNPRPAKLYSSSSPSTHEPSSSDHPRSSLLNLVFLAYSELVAAREVISLDPSHSHHPDFRSSKSAQQIEKHIFEGPRSHLPKVRMDRTLMPLFLPAVSHVFCSRVHPFIRCSLISTFSFCSLVWRRRRGASSAGSPRSSLPITTAGLVVRSHTKQT</sequence>
<protein>
    <submittedName>
        <fullName evidence="1">Uncharacterized protein</fullName>
    </submittedName>
</protein>
<dbReference type="Pfam" id="PF00494">
    <property type="entry name" value="SQS_PSY"/>
    <property type="match status" value="1"/>
</dbReference>
<keyword evidence="2" id="KW-1185">Reference proteome</keyword>
<accession>A0A0L6U7G5</accession>